<name>A0A6V8LA09_9ACTN</name>
<dbReference type="Proteomes" id="UP000482960">
    <property type="component" value="Unassembled WGS sequence"/>
</dbReference>
<evidence type="ECO:0008006" key="3">
    <source>
        <dbReference type="Google" id="ProtNLM"/>
    </source>
</evidence>
<protein>
    <recommendedName>
        <fullName evidence="3">Lipoprotein</fullName>
    </recommendedName>
</protein>
<evidence type="ECO:0000313" key="1">
    <source>
        <dbReference type="EMBL" id="GFJ94052.1"/>
    </source>
</evidence>
<dbReference type="EMBL" id="BLPG01000001">
    <property type="protein sequence ID" value="GFJ94052.1"/>
    <property type="molecule type" value="Genomic_DNA"/>
</dbReference>
<gene>
    <name evidence="1" type="ORF">Prum_076940</name>
</gene>
<dbReference type="AlphaFoldDB" id="A0A6V8LA09"/>
<dbReference type="RefSeq" id="WP_173080972.1">
    <property type="nucleotide sequence ID" value="NZ_BAABJB010000001.1"/>
</dbReference>
<accession>A0A6V8LA09</accession>
<organism evidence="1 2">
    <name type="scientific">Phytohabitans rumicis</name>
    <dbReference type="NCBI Taxonomy" id="1076125"/>
    <lineage>
        <taxon>Bacteria</taxon>
        <taxon>Bacillati</taxon>
        <taxon>Actinomycetota</taxon>
        <taxon>Actinomycetes</taxon>
        <taxon>Micromonosporales</taxon>
        <taxon>Micromonosporaceae</taxon>
    </lineage>
</organism>
<reference evidence="1 2" key="2">
    <citation type="submission" date="2020-03" db="EMBL/GenBank/DDBJ databases">
        <authorList>
            <person name="Ichikawa N."/>
            <person name="Kimura A."/>
            <person name="Kitahashi Y."/>
            <person name="Uohara A."/>
        </authorList>
    </citation>
    <scope>NUCLEOTIDE SEQUENCE [LARGE SCALE GENOMIC DNA]</scope>
    <source>
        <strain evidence="1 2">NBRC 108638</strain>
    </source>
</reference>
<comment type="caution">
    <text evidence="1">The sequence shown here is derived from an EMBL/GenBank/DDBJ whole genome shotgun (WGS) entry which is preliminary data.</text>
</comment>
<evidence type="ECO:0000313" key="2">
    <source>
        <dbReference type="Proteomes" id="UP000482960"/>
    </source>
</evidence>
<keyword evidence="2" id="KW-1185">Reference proteome</keyword>
<proteinExistence type="predicted"/>
<sequence>MRRLPIVLLVLACAGCDTSPLRDAEDLTRYAVPGTVTALDLRGGSGAVEIVAVEGPLRVQERRLYADLPPLTSHRVEDGTLYLVDRGCGKKADAAGQCETHYRVEAPPGIAVTVQVGTAPVTLTGITGPVQVTTEVGAITGSGMAGATKASTSVGDIELRYAAPPSAVDVTNDVGATRVYLPAAGAYRIEAKTDAGAVVDLPSRPDAANKITVRASTGEITVGPA</sequence>
<reference evidence="1 2" key="1">
    <citation type="submission" date="2020-03" db="EMBL/GenBank/DDBJ databases">
        <title>Whole genome shotgun sequence of Phytohabitans rumicis NBRC 108638.</title>
        <authorList>
            <person name="Komaki H."/>
            <person name="Tamura T."/>
        </authorList>
    </citation>
    <scope>NUCLEOTIDE SEQUENCE [LARGE SCALE GENOMIC DNA]</scope>
    <source>
        <strain evidence="1 2">NBRC 108638</strain>
    </source>
</reference>